<name>A0A5Q3Q6M1_9PSEU</name>
<dbReference type="PROSITE" id="PS51352">
    <property type="entry name" value="THIOREDOXIN_2"/>
    <property type="match status" value="1"/>
</dbReference>
<dbReference type="GO" id="GO:0016491">
    <property type="term" value="F:oxidoreductase activity"/>
    <property type="evidence" value="ECO:0007669"/>
    <property type="project" value="InterPro"/>
</dbReference>
<dbReference type="Gene3D" id="3.40.30.10">
    <property type="entry name" value="Glutaredoxin"/>
    <property type="match status" value="1"/>
</dbReference>
<dbReference type="InterPro" id="IPR036249">
    <property type="entry name" value="Thioredoxin-like_sf"/>
</dbReference>
<dbReference type="InterPro" id="IPR050553">
    <property type="entry name" value="Thioredoxin_ResA/DsbE_sf"/>
</dbReference>
<feature type="compositionally biased region" description="Basic residues" evidence="1">
    <location>
        <begin position="1"/>
        <end position="11"/>
    </location>
</feature>
<feature type="region of interest" description="Disordered" evidence="1">
    <location>
        <begin position="57"/>
        <end position="95"/>
    </location>
</feature>
<reference evidence="5" key="1">
    <citation type="submission" date="2019-11" db="EMBL/GenBank/DDBJ databases">
        <title>The complete genome sequence of Saccharopolyspora sp. E2A.</title>
        <authorList>
            <person name="Zhang G."/>
        </authorList>
    </citation>
    <scope>NUCLEOTIDE SEQUENCE [LARGE SCALE GENOMIC DNA]</scope>
    <source>
        <strain evidence="5">E2A</strain>
    </source>
</reference>
<keyword evidence="2" id="KW-1133">Transmembrane helix</keyword>
<dbReference type="SUPFAM" id="SSF52833">
    <property type="entry name" value="Thioredoxin-like"/>
    <property type="match status" value="1"/>
</dbReference>
<evidence type="ECO:0000256" key="2">
    <source>
        <dbReference type="SAM" id="Phobius"/>
    </source>
</evidence>
<feature type="transmembrane region" description="Helical" evidence="2">
    <location>
        <begin position="33"/>
        <end position="53"/>
    </location>
</feature>
<dbReference type="PANTHER" id="PTHR42852">
    <property type="entry name" value="THIOL:DISULFIDE INTERCHANGE PROTEIN DSBE"/>
    <property type="match status" value="1"/>
</dbReference>
<dbReference type="AlphaFoldDB" id="A0A5Q3Q6M1"/>
<dbReference type="GO" id="GO:0016209">
    <property type="term" value="F:antioxidant activity"/>
    <property type="evidence" value="ECO:0007669"/>
    <property type="project" value="InterPro"/>
</dbReference>
<keyword evidence="2" id="KW-0812">Transmembrane</keyword>
<dbReference type="Pfam" id="PF00578">
    <property type="entry name" value="AhpC-TSA"/>
    <property type="match status" value="1"/>
</dbReference>
<evidence type="ECO:0000313" key="4">
    <source>
        <dbReference type="EMBL" id="QGK70258.1"/>
    </source>
</evidence>
<organism evidence="4 5">
    <name type="scientific">Allosaccharopolyspora coralli</name>
    <dbReference type="NCBI Taxonomy" id="2665642"/>
    <lineage>
        <taxon>Bacteria</taxon>
        <taxon>Bacillati</taxon>
        <taxon>Actinomycetota</taxon>
        <taxon>Actinomycetes</taxon>
        <taxon>Pseudonocardiales</taxon>
        <taxon>Pseudonocardiaceae</taxon>
        <taxon>Allosaccharopolyspora</taxon>
    </lineage>
</organism>
<dbReference type="EMBL" id="CP045929">
    <property type="protein sequence ID" value="QGK70258.1"/>
    <property type="molecule type" value="Genomic_DNA"/>
</dbReference>
<keyword evidence="2" id="KW-0472">Membrane</keyword>
<feature type="region of interest" description="Disordered" evidence="1">
    <location>
        <begin position="1"/>
        <end position="28"/>
    </location>
</feature>
<accession>A0A5Q3Q6M1</accession>
<proteinExistence type="predicted"/>
<evidence type="ECO:0000259" key="3">
    <source>
        <dbReference type="PROSITE" id="PS51352"/>
    </source>
</evidence>
<protein>
    <submittedName>
        <fullName evidence="4">Redoxin domain-containing protein</fullName>
    </submittedName>
</protein>
<gene>
    <name evidence="4" type="ORF">GIY23_12625</name>
</gene>
<evidence type="ECO:0000313" key="5">
    <source>
        <dbReference type="Proteomes" id="UP000371041"/>
    </source>
</evidence>
<dbReference type="InterPro" id="IPR013766">
    <property type="entry name" value="Thioredoxin_domain"/>
</dbReference>
<dbReference type="Proteomes" id="UP000371041">
    <property type="component" value="Chromosome"/>
</dbReference>
<feature type="domain" description="Thioredoxin" evidence="3">
    <location>
        <begin position="81"/>
        <end position="234"/>
    </location>
</feature>
<evidence type="ECO:0000256" key="1">
    <source>
        <dbReference type="SAM" id="MobiDB-lite"/>
    </source>
</evidence>
<dbReference type="PANTHER" id="PTHR42852:SF13">
    <property type="entry name" value="PROTEIN DIPZ"/>
    <property type="match status" value="1"/>
</dbReference>
<keyword evidence="5" id="KW-1185">Reference proteome</keyword>
<sequence length="238" mass="25510">MSPKPSARRNHPSPARTPVRPAPVPDHSRRREVVVAVVVRVVVAVLGGLYAVYSASTPRRSADDGSATQGSAQYPFAVGNPGPGQKAPDFTLPSSNGGQASLADYRGKNVLLYFQEGLMCQPCWDQLTDLERNAGKLKAAGIDDVVSVTTDPIDLVARKNRDEGVTTPVLSDPDLSVSRAYETNKYGMMGDSRNGHSFILVGPDGTIRWRADYGGPPKYTMFLPTEAMLADLRAGAKP</sequence>
<dbReference type="KEGG" id="sace:GIY23_12625"/>
<dbReference type="InterPro" id="IPR000866">
    <property type="entry name" value="AhpC/TSA"/>
</dbReference>